<organism evidence="1">
    <name type="scientific">Culex pipiens</name>
    <name type="common">House mosquito</name>
    <dbReference type="NCBI Taxonomy" id="7175"/>
    <lineage>
        <taxon>Eukaryota</taxon>
        <taxon>Metazoa</taxon>
        <taxon>Ecdysozoa</taxon>
        <taxon>Arthropoda</taxon>
        <taxon>Hexapoda</taxon>
        <taxon>Insecta</taxon>
        <taxon>Pterygota</taxon>
        <taxon>Neoptera</taxon>
        <taxon>Endopterygota</taxon>
        <taxon>Diptera</taxon>
        <taxon>Nematocera</taxon>
        <taxon>Culicoidea</taxon>
        <taxon>Culicidae</taxon>
        <taxon>Culicinae</taxon>
        <taxon>Culicini</taxon>
        <taxon>Culex</taxon>
        <taxon>Culex</taxon>
    </lineage>
</organism>
<evidence type="ECO:0000313" key="1">
    <source>
        <dbReference type="EMBL" id="CAG6548041.1"/>
    </source>
</evidence>
<dbReference type="EMBL" id="HBUE01345160">
    <property type="protein sequence ID" value="CAG6600251.1"/>
    <property type="molecule type" value="Transcribed_RNA"/>
</dbReference>
<reference evidence="1" key="1">
    <citation type="submission" date="2021-05" db="EMBL/GenBank/DDBJ databases">
        <authorList>
            <person name="Alioto T."/>
            <person name="Alioto T."/>
            <person name="Gomez Garrido J."/>
        </authorList>
    </citation>
    <scope>NUCLEOTIDE SEQUENCE</scope>
</reference>
<accession>A0A8D8I9G1</accession>
<proteinExistence type="predicted"/>
<dbReference type="AlphaFoldDB" id="A0A8D8I9G1"/>
<name>A0A8D8I9G1_CULPI</name>
<sequence length="155" mass="17809">MDAQPIGDGAAVGQEPMAQDSAESLHGVYRFTMENLSHQKSFNVVAQCDSQERPIECKVERDFLVLEAWTGQVLNFYAKCADGTDQRIWRALQPVQLRIANRGLEGEYFWRWVRPDLRKARNGWVPLFCLNWKDVINGDYGYVVNDSIKLEIVTK</sequence>
<protein>
    <submittedName>
        <fullName evidence="1">(northern house mosquito) hypothetical protein</fullName>
    </submittedName>
</protein>
<dbReference type="EMBL" id="HBUE01238199">
    <property type="protein sequence ID" value="CAG6548041.1"/>
    <property type="molecule type" value="Transcribed_RNA"/>
</dbReference>